<dbReference type="Proteomes" id="UP000765509">
    <property type="component" value="Unassembled WGS sequence"/>
</dbReference>
<evidence type="ECO:0000313" key="1">
    <source>
        <dbReference type="EMBL" id="MBW0504067.1"/>
    </source>
</evidence>
<evidence type="ECO:0000313" key="2">
    <source>
        <dbReference type="Proteomes" id="UP000765509"/>
    </source>
</evidence>
<sequence>MGRPKDICTCHKLDCKNQNHEDLNNIVQNGRPMSDPDCKTHQLELLKLRKPQPLVDQKFLAQKRENVRTLSLIHFNYSSLLKSKFPQSFGTAKTEKPWMLSN</sequence>
<comment type="caution">
    <text evidence="1">The sequence shown here is derived from an EMBL/GenBank/DDBJ whole genome shotgun (WGS) entry which is preliminary data.</text>
</comment>
<reference evidence="1" key="1">
    <citation type="submission" date="2021-03" db="EMBL/GenBank/DDBJ databases">
        <title>Draft genome sequence of rust myrtle Austropuccinia psidii MF-1, a brazilian biotype.</title>
        <authorList>
            <person name="Quecine M.C."/>
            <person name="Pachon D.M.R."/>
            <person name="Bonatelli M.L."/>
            <person name="Correr F.H."/>
            <person name="Franceschini L.M."/>
            <person name="Leite T.F."/>
            <person name="Margarido G.R.A."/>
            <person name="Almeida C.A."/>
            <person name="Ferrarezi J.A."/>
            <person name="Labate C.A."/>
        </authorList>
    </citation>
    <scope>NUCLEOTIDE SEQUENCE</scope>
    <source>
        <strain evidence="1">MF-1</strain>
    </source>
</reference>
<gene>
    <name evidence="1" type="ORF">O181_043782</name>
</gene>
<protein>
    <submittedName>
        <fullName evidence="1">Uncharacterized protein</fullName>
    </submittedName>
</protein>
<name>A0A9Q3DL80_9BASI</name>
<dbReference type="EMBL" id="AVOT02017716">
    <property type="protein sequence ID" value="MBW0504067.1"/>
    <property type="molecule type" value="Genomic_DNA"/>
</dbReference>
<dbReference type="AlphaFoldDB" id="A0A9Q3DL80"/>
<organism evidence="1 2">
    <name type="scientific">Austropuccinia psidii MF-1</name>
    <dbReference type="NCBI Taxonomy" id="1389203"/>
    <lineage>
        <taxon>Eukaryota</taxon>
        <taxon>Fungi</taxon>
        <taxon>Dikarya</taxon>
        <taxon>Basidiomycota</taxon>
        <taxon>Pucciniomycotina</taxon>
        <taxon>Pucciniomycetes</taxon>
        <taxon>Pucciniales</taxon>
        <taxon>Sphaerophragmiaceae</taxon>
        <taxon>Austropuccinia</taxon>
    </lineage>
</organism>
<keyword evidence="2" id="KW-1185">Reference proteome</keyword>
<proteinExistence type="predicted"/>
<accession>A0A9Q3DL80</accession>